<dbReference type="Pfam" id="PF05631">
    <property type="entry name" value="MFS_5"/>
    <property type="match status" value="1"/>
</dbReference>
<dbReference type="OrthoDB" id="263957at2759"/>
<evidence type="ECO:0000256" key="11">
    <source>
        <dbReference type="ARBA" id="ARBA00032555"/>
    </source>
</evidence>
<keyword evidence="7 12" id="KW-1133">Transmembrane helix</keyword>
<keyword evidence="6 12" id="KW-0812">Transmembrane</keyword>
<keyword evidence="8" id="KW-0406">Ion transport</keyword>
<dbReference type="InterPro" id="IPR008509">
    <property type="entry name" value="MOT2/MFSD5"/>
</dbReference>
<dbReference type="Proteomes" id="UP000192257">
    <property type="component" value="Unassembled WGS sequence"/>
</dbReference>
<keyword evidence="4" id="KW-0813">Transport</keyword>
<evidence type="ECO:0000256" key="2">
    <source>
        <dbReference type="ARBA" id="ARBA00004651"/>
    </source>
</evidence>
<evidence type="ECO:0000256" key="7">
    <source>
        <dbReference type="ARBA" id="ARBA00022989"/>
    </source>
</evidence>
<feature type="transmembrane region" description="Helical" evidence="12">
    <location>
        <begin position="203"/>
        <end position="223"/>
    </location>
</feature>
<keyword evidence="5" id="KW-1003">Cell membrane</keyword>
<dbReference type="CDD" id="cd17487">
    <property type="entry name" value="MFS_MFSD5_like"/>
    <property type="match status" value="1"/>
</dbReference>
<sequence>MVVLYVLAILYKNRQSRSVAGLSCLTVSSTSSSAALSLPAFKKFQRSFLIVYFLAMAADWMQGPYVYRLYSHYGFSRQENGILFIAGFGASLLFGTWVGPFTDMCGRRKACVMYGVIYTLSCATKHVNHFWVLIVGRLLGGVATSLLWSAFESWMISEHYTRGYDAASLSHTFSLMSTGNGLVAVVSGLVAQWAADTFQHPVAPFDVSAILLLLCMALILMQWSENYGSVQTSIFGQMREAAMVVHRDSRVALTGLQQSLFEAGMYAFIFLWTPVLESDGDVPHGIVFASFMVAVSLGGMLFNLQLERVVGCMPVVYTLAAITMLVPAFANTRFLKMIALTSFEVVVGFFWPCIATLRAAYIPEEYRASVMNLFRAPLNGIVCFLLYFQGYMGLQIIFFLSSLLHVGAALSAIRLSSLAKRHAADV</sequence>
<dbReference type="SUPFAM" id="SSF103473">
    <property type="entry name" value="MFS general substrate transporter"/>
    <property type="match status" value="1"/>
</dbReference>
<proteinExistence type="predicted"/>
<dbReference type="GeneID" id="39983027"/>
<feature type="transmembrane region" description="Helical" evidence="12">
    <location>
        <begin position="396"/>
        <end position="413"/>
    </location>
</feature>
<comment type="subcellular location">
    <subcellularLocation>
        <location evidence="2">Cell membrane</location>
        <topology evidence="2">Multi-pass membrane protein</topology>
    </subcellularLocation>
</comment>
<dbReference type="STRING" id="67003.A0A1X0P2T7"/>
<evidence type="ECO:0000256" key="5">
    <source>
        <dbReference type="ARBA" id="ARBA00022475"/>
    </source>
</evidence>
<evidence type="ECO:0000313" key="14">
    <source>
        <dbReference type="Proteomes" id="UP000192257"/>
    </source>
</evidence>
<feature type="transmembrane region" description="Helical" evidence="12">
    <location>
        <begin position="337"/>
        <end position="361"/>
    </location>
</feature>
<feature type="transmembrane region" description="Helical" evidence="12">
    <location>
        <begin position="130"/>
        <end position="151"/>
    </location>
</feature>
<evidence type="ECO:0000256" key="3">
    <source>
        <dbReference type="ARBA" id="ARBA00021242"/>
    </source>
</evidence>
<organism evidence="13 14">
    <name type="scientific">Trypanosoma theileri</name>
    <dbReference type="NCBI Taxonomy" id="67003"/>
    <lineage>
        <taxon>Eukaryota</taxon>
        <taxon>Discoba</taxon>
        <taxon>Euglenozoa</taxon>
        <taxon>Kinetoplastea</taxon>
        <taxon>Metakinetoplastina</taxon>
        <taxon>Trypanosomatida</taxon>
        <taxon>Trypanosomatidae</taxon>
        <taxon>Trypanosoma</taxon>
    </lineage>
</organism>
<reference evidence="13 14" key="1">
    <citation type="submission" date="2017-03" db="EMBL/GenBank/DDBJ databases">
        <title>An alternative strategy for trypanosome survival in the mammalian bloodstream revealed through genome and transcriptome analysis of the ubiquitous bovine parasite Trypanosoma (Megatrypanum) theileri.</title>
        <authorList>
            <person name="Kelly S."/>
            <person name="Ivens A."/>
            <person name="Mott A."/>
            <person name="O'Neill E."/>
            <person name="Emms D."/>
            <person name="Macleod O."/>
            <person name="Voorheis P."/>
            <person name="Matthews J."/>
            <person name="Matthews K."/>
            <person name="Carrington M."/>
        </authorList>
    </citation>
    <scope>NUCLEOTIDE SEQUENCE [LARGE SCALE GENOMIC DNA]</scope>
    <source>
        <strain evidence="13">Edinburgh</strain>
    </source>
</reference>
<feature type="transmembrane region" description="Helical" evidence="12">
    <location>
        <begin position="82"/>
        <end position="99"/>
    </location>
</feature>
<dbReference type="GO" id="GO:0006811">
    <property type="term" value="P:monoatomic ion transport"/>
    <property type="evidence" value="ECO:0007669"/>
    <property type="project" value="UniProtKB-KW"/>
</dbReference>
<dbReference type="Gene3D" id="1.20.1250.20">
    <property type="entry name" value="MFS general substrate transporter like domains"/>
    <property type="match status" value="1"/>
</dbReference>
<comment type="caution">
    <text evidence="13">The sequence shown here is derived from an EMBL/GenBank/DDBJ whole genome shotgun (WGS) entry which is preliminary data.</text>
</comment>
<dbReference type="AlphaFoldDB" id="A0A1X0P2T7"/>
<feature type="transmembrane region" description="Helical" evidence="12">
    <location>
        <begin position="48"/>
        <end position="70"/>
    </location>
</feature>
<feature type="transmembrane region" description="Helical" evidence="12">
    <location>
        <begin position="309"/>
        <end position="331"/>
    </location>
</feature>
<feature type="transmembrane region" description="Helical" evidence="12">
    <location>
        <begin position="171"/>
        <end position="191"/>
    </location>
</feature>
<evidence type="ECO:0000256" key="8">
    <source>
        <dbReference type="ARBA" id="ARBA00023065"/>
    </source>
</evidence>
<feature type="transmembrane region" description="Helical" evidence="12">
    <location>
        <begin position="373"/>
        <end position="390"/>
    </location>
</feature>
<dbReference type="GO" id="GO:0005886">
    <property type="term" value="C:plasma membrane"/>
    <property type="evidence" value="ECO:0007669"/>
    <property type="project" value="UniProtKB-SubCell"/>
</dbReference>
<dbReference type="EMBL" id="NBCO01000006">
    <property type="protein sequence ID" value="ORC91205.1"/>
    <property type="molecule type" value="Genomic_DNA"/>
</dbReference>
<dbReference type="GO" id="GO:0015098">
    <property type="term" value="F:molybdate ion transmembrane transporter activity"/>
    <property type="evidence" value="ECO:0007669"/>
    <property type="project" value="InterPro"/>
</dbReference>
<evidence type="ECO:0000256" key="1">
    <source>
        <dbReference type="ARBA" id="ARBA00003019"/>
    </source>
</evidence>
<dbReference type="VEuPathDB" id="TriTrypDB:TM35_000062100"/>
<evidence type="ECO:0000256" key="4">
    <source>
        <dbReference type="ARBA" id="ARBA00022448"/>
    </source>
</evidence>
<dbReference type="InterPro" id="IPR036259">
    <property type="entry name" value="MFS_trans_sf"/>
</dbReference>
<dbReference type="PANTHER" id="PTHR23516:SF1">
    <property type="entry name" value="MOLYBDATE-ANION TRANSPORTER"/>
    <property type="match status" value="1"/>
</dbReference>
<evidence type="ECO:0000256" key="12">
    <source>
        <dbReference type="SAM" id="Phobius"/>
    </source>
</evidence>
<gene>
    <name evidence="13" type="ORF">TM35_000062100</name>
</gene>
<evidence type="ECO:0000256" key="9">
    <source>
        <dbReference type="ARBA" id="ARBA00023136"/>
    </source>
</evidence>
<name>A0A1X0P2T7_9TRYP</name>
<evidence type="ECO:0000313" key="13">
    <source>
        <dbReference type="EMBL" id="ORC91205.1"/>
    </source>
</evidence>
<accession>A0A1X0P2T7</accession>
<protein>
    <recommendedName>
        <fullName evidence="3">Molybdate-anion transporter</fullName>
    </recommendedName>
    <alternativeName>
        <fullName evidence="10">Major facilitator superfamily domain-containing protein 5</fullName>
    </alternativeName>
    <alternativeName>
        <fullName evidence="11">Molybdate transporter 2 homolog</fullName>
    </alternativeName>
</protein>
<dbReference type="RefSeq" id="XP_028885271.1">
    <property type="nucleotide sequence ID" value="XM_029023247.1"/>
</dbReference>
<evidence type="ECO:0000256" key="6">
    <source>
        <dbReference type="ARBA" id="ARBA00022692"/>
    </source>
</evidence>
<feature type="transmembrane region" description="Helical" evidence="12">
    <location>
        <begin position="282"/>
        <end position="302"/>
    </location>
</feature>
<keyword evidence="9 12" id="KW-0472">Membrane</keyword>
<comment type="function">
    <text evidence="1">Mediates high-affinity intracellular uptake of the rare oligo-element molybdenum.</text>
</comment>
<evidence type="ECO:0000256" key="10">
    <source>
        <dbReference type="ARBA" id="ARBA00030646"/>
    </source>
</evidence>
<dbReference type="PANTHER" id="PTHR23516">
    <property type="entry name" value="SAM (S-ADENOSYL METHIONINE) TRANSPORTER"/>
    <property type="match status" value="1"/>
</dbReference>
<keyword evidence="14" id="KW-1185">Reference proteome</keyword>